<dbReference type="RefSeq" id="WP_005014884.1">
    <property type="nucleotide sequence ID" value="NZ_CP027365.1"/>
</dbReference>
<dbReference type="InterPro" id="IPR008533">
    <property type="entry name" value="DUF815"/>
</dbReference>
<dbReference type="Pfam" id="PF05673">
    <property type="entry name" value="DUF815"/>
    <property type="match status" value="1"/>
</dbReference>
<comment type="caution">
    <text evidence="1">The sequence shown here is derived from an EMBL/GenBank/DDBJ whole genome shotgun (WGS) entry which is preliminary data.</text>
</comment>
<dbReference type="PANTHER" id="PTHR42935:SF1">
    <property type="entry name" value="SLR0930 PROTEIN"/>
    <property type="match status" value="1"/>
</dbReference>
<dbReference type="Gene3D" id="3.40.50.300">
    <property type="entry name" value="P-loop containing nucleotide triphosphate hydrolases"/>
    <property type="match status" value="1"/>
</dbReference>
<protein>
    <submittedName>
        <fullName evidence="1">ATP-binding protein</fullName>
    </submittedName>
</protein>
<dbReference type="AlphaFoldDB" id="A0A8H2PVN8"/>
<dbReference type="CDD" id="cd00009">
    <property type="entry name" value="AAA"/>
    <property type="match status" value="1"/>
</dbReference>
<keyword evidence="1" id="KW-0067">ATP-binding</keyword>
<reference evidence="1 2" key="1">
    <citation type="submission" date="2019-06" db="EMBL/GenBank/DDBJ databases">
        <title>Genome of Acinetobacter radioresistens APH1, a phenol degrading strain.</title>
        <authorList>
            <person name="Liu Y."/>
        </authorList>
    </citation>
    <scope>NUCLEOTIDE SEQUENCE [LARGE SCALE GENOMIC DNA]</scope>
    <source>
        <strain evidence="1 2">APH1</strain>
    </source>
</reference>
<dbReference type="PANTHER" id="PTHR42935">
    <property type="entry name" value="SLR0930 PROTEIN"/>
    <property type="match status" value="1"/>
</dbReference>
<evidence type="ECO:0000313" key="2">
    <source>
        <dbReference type="Proteomes" id="UP000314285"/>
    </source>
</evidence>
<dbReference type="SUPFAM" id="SSF52540">
    <property type="entry name" value="P-loop containing nucleoside triphosphate hydrolases"/>
    <property type="match status" value="1"/>
</dbReference>
<dbReference type="InterPro" id="IPR027417">
    <property type="entry name" value="P-loop_NTPase"/>
</dbReference>
<proteinExistence type="predicted"/>
<accession>A0A8H2PVN8</accession>
<gene>
    <name evidence="1" type="ORF">FHY67_01420</name>
</gene>
<dbReference type="GO" id="GO:0005524">
    <property type="term" value="F:ATP binding"/>
    <property type="evidence" value="ECO:0007669"/>
    <property type="project" value="UniProtKB-KW"/>
</dbReference>
<evidence type="ECO:0000313" key="1">
    <source>
        <dbReference type="EMBL" id="TNX94148.1"/>
    </source>
</evidence>
<sequence>MTNLTLPENILQTLSTVLQQVQQFLPELKQQTDFSAPAYKWQDKQLKPIFEPKQIYLDDLKGIERQKEKIIQNTRQFLQNLPANDVLLTGSRGTGKSSIVRALLTEYKDQGLRLIEIERDDLSDLPEIQKLIQKRPEKFIVYCDDLAFNAEDENYRSLKSVLDGSLQSGSSNFIIYATSNRRHLLPEFMHENTPVTRVDVPQYTELHPQEAIEEKISLSDRFGMWLSFYPMDQNLYLTIVEHYLAKTDMPMNDEAHAEALRWCQARGQRSGRAAYQFSKHWIGSQQLKAL</sequence>
<keyword evidence="1" id="KW-0547">Nucleotide-binding</keyword>
<dbReference type="EMBL" id="VFBM01000001">
    <property type="protein sequence ID" value="TNX94148.1"/>
    <property type="molecule type" value="Genomic_DNA"/>
</dbReference>
<organism evidence="1 2">
    <name type="scientific">Acinetobacter radioresistens</name>
    <dbReference type="NCBI Taxonomy" id="40216"/>
    <lineage>
        <taxon>Bacteria</taxon>
        <taxon>Pseudomonadati</taxon>
        <taxon>Pseudomonadota</taxon>
        <taxon>Gammaproteobacteria</taxon>
        <taxon>Moraxellales</taxon>
        <taxon>Moraxellaceae</taxon>
        <taxon>Acinetobacter</taxon>
    </lineage>
</organism>
<name>A0A8H2PVN8_ACIRA</name>
<dbReference type="Proteomes" id="UP000314285">
    <property type="component" value="Unassembled WGS sequence"/>
</dbReference>